<dbReference type="AlphaFoldDB" id="A0A645II42"/>
<name>A0A645II42_9ZZZZ</name>
<proteinExistence type="predicted"/>
<reference evidence="1" key="1">
    <citation type="submission" date="2019-08" db="EMBL/GenBank/DDBJ databases">
        <authorList>
            <person name="Kucharzyk K."/>
            <person name="Murdoch R.W."/>
            <person name="Higgins S."/>
            <person name="Loffler F."/>
        </authorList>
    </citation>
    <scope>NUCLEOTIDE SEQUENCE</scope>
</reference>
<organism evidence="1">
    <name type="scientific">bioreactor metagenome</name>
    <dbReference type="NCBI Taxonomy" id="1076179"/>
    <lineage>
        <taxon>unclassified sequences</taxon>
        <taxon>metagenomes</taxon>
        <taxon>ecological metagenomes</taxon>
    </lineage>
</organism>
<dbReference type="EMBL" id="VSSQ01115583">
    <property type="protein sequence ID" value="MPN50955.1"/>
    <property type="molecule type" value="Genomic_DNA"/>
</dbReference>
<accession>A0A645II42</accession>
<sequence length="150" mass="16718">MVRPKSFIVSVFTPWARAIWPLLPVARMAQPTSVPKNQYRMQITTRAKRPPTMMAWGILCRVMMVFCPKSGTFARPIIRIFMEYKASWVRMPERMAGIRSLVCSSPVMAPAAMPASVAKNSVSKGSIPFVIRIALTAPPVQRLPSTVRSA</sequence>
<protein>
    <submittedName>
        <fullName evidence="1">Uncharacterized protein</fullName>
    </submittedName>
</protein>
<gene>
    <name evidence="1" type="ORF">SDC9_198595</name>
</gene>
<comment type="caution">
    <text evidence="1">The sequence shown here is derived from an EMBL/GenBank/DDBJ whole genome shotgun (WGS) entry which is preliminary data.</text>
</comment>
<evidence type="ECO:0000313" key="1">
    <source>
        <dbReference type="EMBL" id="MPN50955.1"/>
    </source>
</evidence>